<keyword evidence="3" id="KW-1185">Reference proteome</keyword>
<evidence type="ECO:0000313" key="2">
    <source>
        <dbReference type="EMBL" id="KAH9836144.1"/>
    </source>
</evidence>
<comment type="caution">
    <text evidence="2">The sequence shown here is derived from an EMBL/GenBank/DDBJ whole genome shotgun (WGS) entry which is preliminary data.</text>
</comment>
<feature type="region of interest" description="Disordered" evidence="1">
    <location>
        <begin position="98"/>
        <end position="139"/>
    </location>
</feature>
<dbReference type="RefSeq" id="XP_047778429.1">
    <property type="nucleotide sequence ID" value="XM_047919793.1"/>
</dbReference>
<gene>
    <name evidence="2" type="ORF">C8Q71DRAFT_68456</name>
</gene>
<organism evidence="2 3">
    <name type="scientific">Rhodofomes roseus</name>
    <dbReference type="NCBI Taxonomy" id="34475"/>
    <lineage>
        <taxon>Eukaryota</taxon>
        <taxon>Fungi</taxon>
        <taxon>Dikarya</taxon>
        <taxon>Basidiomycota</taxon>
        <taxon>Agaricomycotina</taxon>
        <taxon>Agaricomycetes</taxon>
        <taxon>Polyporales</taxon>
        <taxon>Rhodofomes</taxon>
    </lineage>
</organism>
<protein>
    <submittedName>
        <fullName evidence="2">Uncharacterized protein</fullName>
    </submittedName>
</protein>
<proteinExistence type="predicted"/>
<dbReference type="EMBL" id="JADCUA010000011">
    <property type="protein sequence ID" value="KAH9836144.1"/>
    <property type="molecule type" value="Genomic_DNA"/>
</dbReference>
<evidence type="ECO:0000256" key="1">
    <source>
        <dbReference type="SAM" id="MobiDB-lite"/>
    </source>
</evidence>
<dbReference type="GeneID" id="72000525"/>
<sequence>MVRQYSTRKAILGRDCQNETARPPVGGPVDGPPQWPWCFDPLPSTPACWPPRALETTVGMHAPLVFSMPPRKPRAAKWYVKKKASTVALTKRSMVGLRRGPARKAAGARAPPSLSVKGAAQIKHTSANCGRPRKPSQEEVEELTERWETVRIQYNRQAREVQEAMQDEGALNIPRFVRHLWCHTAVLQESRRDPTITREDILGDPAKDIVEEVASGGTIEKLAIDITLVSEGWLANSRSRPRHVLILRDEYPTRPYHFFWPNKLFQQTTHVAFEPMLHEIYAKFPAKGLKSLFPRVRCCGIQIMDAMITRAELGRAVQFVRELLSVLDKLVVSIYTGAGWYCCRDAPIWLALRALAKTQPKLVVLPHQVSFTTEWEKLVTDGEETIWDAQVDEDECEKLPTKASREENWNEAFFGSARWLSGSRIHVDEKRITRYKEETATRTAALEDKLRSFLDDLTVPGVCTPLEDLEAMFPLPPDAMDISVY</sequence>
<name>A0ABQ8KEH5_9APHY</name>
<accession>A0ABQ8KEH5</accession>
<evidence type="ECO:0000313" key="3">
    <source>
        <dbReference type="Proteomes" id="UP000814176"/>
    </source>
</evidence>
<feature type="compositionally biased region" description="Low complexity" evidence="1">
    <location>
        <begin position="98"/>
        <end position="112"/>
    </location>
</feature>
<reference evidence="2 3" key="1">
    <citation type="journal article" date="2021" name="Environ. Microbiol.">
        <title>Gene family expansions and transcriptome signatures uncover fungal adaptations to wood decay.</title>
        <authorList>
            <person name="Hage H."/>
            <person name="Miyauchi S."/>
            <person name="Viragh M."/>
            <person name="Drula E."/>
            <person name="Min B."/>
            <person name="Chaduli D."/>
            <person name="Navarro D."/>
            <person name="Favel A."/>
            <person name="Norest M."/>
            <person name="Lesage-Meessen L."/>
            <person name="Balint B."/>
            <person name="Merenyi Z."/>
            <person name="de Eugenio L."/>
            <person name="Morin E."/>
            <person name="Martinez A.T."/>
            <person name="Baldrian P."/>
            <person name="Stursova M."/>
            <person name="Martinez M.J."/>
            <person name="Novotny C."/>
            <person name="Magnuson J.K."/>
            <person name="Spatafora J.W."/>
            <person name="Maurice S."/>
            <person name="Pangilinan J."/>
            <person name="Andreopoulos W."/>
            <person name="LaButti K."/>
            <person name="Hundley H."/>
            <person name="Na H."/>
            <person name="Kuo A."/>
            <person name="Barry K."/>
            <person name="Lipzen A."/>
            <person name="Henrissat B."/>
            <person name="Riley R."/>
            <person name="Ahrendt S."/>
            <person name="Nagy L.G."/>
            <person name="Grigoriev I.V."/>
            <person name="Martin F."/>
            <person name="Rosso M.N."/>
        </authorList>
    </citation>
    <scope>NUCLEOTIDE SEQUENCE [LARGE SCALE GENOMIC DNA]</scope>
    <source>
        <strain evidence="2 3">CIRM-BRFM 1785</strain>
    </source>
</reference>
<dbReference type="Proteomes" id="UP000814176">
    <property type="component" value="Unassembled WGS sequence"/>
</dbReference>